<dbReference type="STRING" id="399497.BW733_03135"/>
<proteinExistence type="predicted"/>
<evidence type="ECO:0000313" key="1">
    <source>
        <dbReference type="EMBL" id="AQP49982.1"/>
    </source>
</evidence>
<accession>A0A1Q2CV45</accession>
<name>A0A1Q2CV45_9ACTN</name>
<protein>
    <submittedName>
        <fullName evidence="1">Uncharacterized protein</fullName>
    </submittedName>
</protein>
<reference evidence="1 2" key="1">
    <citation type="journal article" date="2008" name="Int. J. Syst. Evol. Microbiol.">
        <title>Tessaracoccus flavescens sp. nov., isolated from marine sediment.</title>
        <authorList>
            <person name="Lee D.W."/>
            <person name="Lee S.D."/>
        </authorList>
    </citation>
    <scope>NUCLEOTIDE SEQUENCE [LARGE SCALE GENOMIC DNA]</scope>
    <source>
        <strain evidence="1 2">SST-39T</strain>
    </source>
</reference>
<dbReference type="Proteomes" id="UP000188235">
    <property type="component" value="Chromosome"/>
</dbReference>
<organism evidence="1 2">
    <name type="scientific">Tessaracoccus flavescens</name>
    <dbReference type="NCBI Taxonomy" id="399497"/>
    <lineage>
        <taxon>Bacteria</taxon>
        <taxon>Bacillati</taxon>
        <taxon>Actinomycetota</taxon>
        <taxon>Actinomycetes</taxon>
        <taxon>Propionibacteriales</taxon>
        <taxon>Propionibacteriaceae</taxon>
        <taxon>Tessaracoccus</taxon>
    </lineage>
</organism>
<gene>
    <name evidence="1" type="ORF">BW733_03135</name>
</gene>
<dbReference type="OrthoDB" id="3727470at2"/>
<sequence length="283" mass="30211">MSGSAPSPRDDRLSLQGLRPLGLDAPVSDYTGGLAIGIAGADILAATTQVDEVSVFGQVRRARSVITWRNSGPIPRRRVRTVADFSTLASLALERDLRLERAFLAAEWRWGVTGPRILLESGEHLTPGELVARLPSPDAARDAALARVADVRALYGRMLSDVAYRIENSALFDSAVPLTSRFETALTLFSDATDQTTDAELTRRAGLVRVTFDAARANAETLGLGHLPVTARDDARRAAGAARLAAGAATEAERAAANAQVVRILGSLALYYLPDVGRGQLER</sequence>
<evidence type="ECO:0000313" key="2">
    <source>
        <dbReference type="Proteomes" id="UP000188235"/>
    </source>
</evidence>
<dbReference type="KEGG" id="tfa:BW733_03135"/>
<keyword evidence="2" id="KW-1185">Reference proteome</keyword>
<dbReference type="AlphaFoldDB" id="A0A1Q2CV45"/>
<dbReference type="EMBL" id="CP019607">
    <property type="protein sequence ID" value="AQP49982.1"/>
    <property type="molecule type" value="Genomic_DNA"/>
</dbReference>
<dbReference type="RefSeq" id="WP_077347818.1">
    <property type="nucleotide sequence ID" value="NZ_CP019607.1"/>
</dbReference>